<name>A0A1X7U287_AMPQE</name>
<evidence type="ECO:0008006" key="2">
    <source>
        <dbReference type="Google" id="ProtNLM"/>
    </source>
</evidence>
<evidence type="ECO:0000313" key="1">
    <source>
        <dbReference type="EnsemblMetazoa" id="Aqu2.1.21529_001"/>
    </source>
</evidence>
<protein>
    <recommendedName>
        <fullName evidence="2">Integrase catalytic domain-containing protein</fullName>
    </recommendedName>
</protein>
<dbReference type="InterPro" id="IPR036397">
    <property type="entry name" value="RNaseH_sf"/>
</dbReference>
<dbReference type="InParanoid" id="A0A1X7U287"/>
<dbReference type="GO" id="GO:0003676">
    <property type="term" value="F:nucleic acid binding"/>
    <property type="evidence" value="ECO:0007669"/>
    <property type="project" value="InterPro"/>
</dbReference>
<dbReference type="InterPro" id="IPR012337">
    <property type="entry name" value="RNaseH-like_sf"/>
</dbReference>
<accession>A0A1X7U287</accession>
<dbReference type="SUPFAM" id="SSF53098">
    <property type="entry name" value="Ribonuclease H-like"/>
    <property type="match status" value="1"/>
</dbReference>
<proteinExistence type="predicted"/>
<dbReference type="EnsemblMetazoa" id="Aqu2.1.21529_001">
    <property type="protein sequence ID" value="Aqu2.1.21529_001"/>
    <property type="gene ID" value="Aqu2.1.21529"/>
</dbReference>
<reference evidence="1" key="1">
    <citation type="submission" date="2017-05" db="UniProtKB">
        <authorList>
            <consortium name="EnsemblMetazoa"/>
        </authorList>
    </citation>
    <scope>IDENTIFICATION</scope>
</reference>
<sequence>MISYWNSSAQSCTSPLIATTCGNQYILTVSDYCTKWVEAIPTPTKQASKVSNALFK</sequence>
<organism evidence="1">
    <name type="scientific">Amphimedon queenslandica</name>
    <name type="common">Sponge</name>
    <dbReference type="NCBI Taxonomy" id="400682"/>
    <lineage>
        <taxon>Eukaryota</taxon>
        <taxon>Metazoa</taxon>
        <taxon>Porifera</taxon>
        <taxon>Demospongiae</taxon>
        <taxon>Heteroscleromorpha</taxon>
        <taxon>Haplosclerida</taxon>
        <taxon>Niphatidae</taxon>
        <taxon>Amphimedon</taxon>
    </lineage>
</organism>
<dbReference type="AlphaFoldDB" id="A0A1X7U287"/>
<dbReference type="Gene3D" id="3.30.420.10">
    <property type="entry name" value="Ribonuclease H-like superfamily/Ribonuclease H"/>
    <property type="match status" value="1"/>
</dbReference>